<dbReference type="RefSeq" id="WP_262993086.1">
    <property type="nucleotide sequence ID" value="NZ_JAOTJC010000006.1"/>
</dbReference>
<evidence type="ECO:0000313" key="8">
    <source>
        <dbReference type="EMBL" id="MCU7554414.1"/>
    </source>
</evidence>
<dbReference type="InterPro" id="IPR050090">
    <property type="entry name" value="Tyrosine_recombinase_XerCD"/>
</dbReference>
<dbReference type="PROSITE" id="PS51898">
    <property type="entry name" value="TYR_RECOMBINASE"/>
    <property type="match status" value="1"/>
</dbReference>
<evidence type="ECO:0000256" key="1">
    <source>
        <dbReference type="ARBA" id="ARBA00008857"/>
    </source>
</evidence>
<dbReference type="PROSITE" id="PS51900">
    <property type="entry name" value="CB"/>
    <property type="match status" value="1"/>
</dbReference>
<feature type="domain" description="Tyr recombinase" evidence="6">
    <location>
        <begin position="258"/>
        <end position="441"/>
    </location>
</feature>
<evidence type="ECO:0000256" key="5">
    <source>
        <dbReference type="PROSITE-ProRule" id="PRU01248"/>
    </source>
</evidence>
<dbReference type="InterPro" id="IPR013762">
    <property type="entry name" value="Integrase-like_cat_sf"/>
</dbReference>
<dbReference type="InterPro" id="IPR046668">
    <property type="entry name" value="DUF6538"/>
</dbReference>
<proteinExistence type="inferred from homology"/>
<evidence type="ECO:0000256" key="3">
    <source>
        <dbReference type="ARBA" id="ARBA00023125"/>
    </source>
</evidence>
<dbReference type="Pfam" id="PF20172">
    <property type="entry name" value="DUF6538"/>
    <property type="match status" value="1"/>
</dbReference>
<evidence type="ECO:0000259" key="6">
    <source>
        <dbReference type="PROSITE" id="PS51898"/>
    </source>
</evidence>
<keyword evidence="2" id="KW-0229">DNA integration</keyword>
<dbReference type="EMBL" id="JAOTJC010000006">
    <property type="protein sequence ID" value="MCU7554414.1"/>
    <property type="molecule type" value="Genomic_DNA"/>
</dbReference>
<dbReference type="InterPro" id="IPR044068">
    <property type="entry name" value="CB"/>
</dbReference>
<sequence length="449" mass="51977">MAKWKKPVGRPFLALRGHTYYARLTVPEDVREFFGKTELWQTLKTKNLKDAEYRASRIVTEWKAQIETYRGNVGVAHRALEWRKILEDERRKDAVLIEKYKRQHGKKPTYAHEFDELGVGTQRLAYTDELDRIYLEEGPDAMARFANIVEGHLLPTPTYVEEYLFSLSVEPRTKQQREHHLDLLNKRFPALPVKRSDVTKWIMEMEQQNLAENTIKARIGTCRGYFEFLQRLDYLNPDEANPFEGHKFTSKRKASKQDLRQAFEVSDVPRLIDAAKNKRRKDPNLVAAITIAAYTGMRREEIARLKVEHVRERDGIRFFDIIDAKTKAGLRNVPVHSEIMELVVRLIEKSTDGYLLPGESVTKNGERGDAIGKRFKTLRDGLGFDGRYVFHSIRKTVSTLFERAGVSHNEAAEIVGHEKTGMTYGLYSAGLDLANKRKIIEKLCYFKSD</sequence>
<dbReference type="Pfam" id="PF00589">
    <property type="entry name" value="Phage_integrase"/>
    <property type="match status" value="1"/>
</dbReference>
<dbReference type="PANTHER" id="PTHR30349">
    <property type="entry name" value="PHAGE INTEGRASE-RELATED"/>
    <property type="match status" value="1"/>
</dbReference>
<keyword evidence="9" id="KW-1185">Reference proteome</keyword>
<comment type="caution">
    <text evidence="8">The sequence shown here is derived from an EMBL/GenBank/DDBJ whole genome shotgun (WGS) entry which is preliminary data.</text>
</comment>
<accession>A0ABT2VR66</accession>
<keyword evidence="4" id="KW-0233">DNA recombination</keyword>
<feature type="domain" description="Core-binding (CB)" evidence="7">
    <location>
        <begin position="154"/>
        <end position="230"/>
    </location>
</feature>
<evidence type="ECO:0000259" key="7">
    <source>
        <dbReference type="PROSITE" id="PS51900"/>
    </source>
</evidence>
<dbReference type="InterPro" id="IPR010998">
    <property type="entry name" value="Integrase_recombinase_N"/>
</dbReference>
<gene>
    <name evidence="8" type="ORF">OCL06_07375</name>
</gene>
<dbReference type="Proteomes" id="UP001209257">
    <property type="component" value="Unassembled WGS sequence"/>
</dbReference>
<comment type="similarity">
    <text evidence="1">Belongs to the 'phage' integrase family.</text>
</comment>
<evidence type="ECO:0000256" key="4">
    <source>
        <dbReference type="ARBA" id="ARBA00023172"/>
    </source>
</evidence>
<dbReference type="InterPro" id="IPR002104">
    <property type="entry name" value="Integrase_catalytic"/>
</dbReference>
<organism evidence="8 9">
    <name type="scientific">Alteromonas salexigens</name>
    <dbReference type="NCBI Taxonomy" id="2982530"/>
    <lineage>
        <taxon>Bacteria</taxon>
        <taxon>Pseudomonadati</taxon>
        <taxon>Pseudomonadota</taxon>
        <taxon>Gammaproteobacteria</taxon>
        <taxon>Alteromonadales</taxon>
        <taxon>Alteromonadaceae</taxon>
        <taxon>Alteromonas/Salinimonas group</taxon>
        <taxon>Alteromonas</taxon>
    </lineage>
</organism>
<dbReference type="PANTHER" id="PTHR30349:SF41">
    <property type="entry name" value="INTEGRASE_RECOMBINASE PROTEIN MJ0367-RELATED"/>
    <property type="match status" value="1"/>
</dbReference>
<name>A0ABT2VR66_9ALTE</name>
<evidence type="ECO:0000313" key="9">
    <source>
        <dbReference type="Proteomes" id="UP001209257"/>
    </source>
</evidence>
<evidence type="ECO:0000256" key="2">
    <source>
        <dbReference type="ARBA" id="ARBA00022908"/>
    </source>
</evidence>
<dbReference type="Gene3D" id="1.10.443.10">
    <property type="entry name" value="Intergrase catalytic core"/>
    <property type="match status" value="1"/>
</dbReference>
<keyword evidence="3 5" id="KW-0238">DNA-binding</keyword>
<reference evidence="9" key="1">
    <citation type="submission" date="2023-07" db="EMBL/GenBank/DDBJ databases">
        <title>Study on multiphase classification of strain Alteromonas salexigens isolated from the Yellow Sea.</title>
        <authorList>
            <person name="Sun L."/>
        </authorList>
    </citation>
    <scope>NUCLEOTIDE SEQUENCE [LARGE SCALE GENOMIC DNA]</scope>
    <source>
        <strain evidence="9">ASW11-19</strain>
    </source>
</reference>
<dbReference type="InterPro" id="IPR011010">
    <property type="entry name" value="DNA_brk_join_enz"/>
</dbReference>
<dbReference type="Gene3D" id="1.10.150.130">
    <property type="match status" value="1"/>
</dbReference>
<protein>
    <submittedName>
        <fullName evidence="8">Tyrosine-type recombinase/integrase</fullName>
    </submittedName>
</protein>
<dbReference type="SUPFAM" id="SSF56349">
    <property type="entry name" value="DNA breaking-rejoining enzymes"/>
    <property type="match status" value="1"/>
</dbReference>